<feature type="transmembrane region" description="Helical" evidence="1">
    <location>
        <begin position="84"/>
        <end position="106"/>
    </location>
</feature>
<sequence>MAKFLQTHGRQLLHLAFFVVYLASVITKIPVLNVMLAIFLLLLVGQAVFGASSSNQKVSMALFALGGASLAFAGAPFTDWLTALTFNAGLVALFVALPFFSFLLYYEDYQQAITDFFQKYVRGKSGFNILTAWLSFILGAILNLAGVHMLYHLLEKNAGDFENRTGFYQALVRGNLAGVFWAPNFMSVAVVLQYVHISWLKIAPMGVLLSVLMLLFISLLFIIGNRRNQTKAFTQPKPLEFSWKPLLHLLVVYFGLIFMVSLFNIFTPYKILTIVPLVALIYPLLLALIQKKMGIYLKQLDHYYHCSLLKLKNEVLLFASVGFFGKALDITGIGAKVSEYIPLEQVSLPALAVFIVISGMGILSLIGIHPVVAISALAATIGYNTLGISPRAYAYTLLLGYAVAVMASPFSGMSLVMSGLTGENPWNAVPRFNILFALAVTFVYSIILPFI</sequence>
<dbReference type="RefSeq" id="WP_034424742.1">
    <property type="nucleotide sequence ID" value="NZ_CP045798.1"/>
</dbReference>
<dbReference type="KEGG" id="tfr:BR63_17670"/>
<feature type="transmembrane region" description="Helical" evidence="1">
    <location>
        <begin position="392"/>
        <end position="412"/>
    </location>
</feature>
<feature type="transmembrane region" description="Helical" evidence="1">
    <location>
        <begin position="245"/>
        <end position="265"/>
    </location>
</feature>
<keyword evidence="1" id="KW-0812">Transmembrane</keyword>
<feature type="transmembrane region" description="Helical" evidence="1">
    <location>
        <begin position="432"/>
        <end position="450"/>
    </location>
</feature>
<dbReference type="AlphaFoldDB" id="A0A7G6E771"/>
<accession>A0A7G6E771</accession>
<dbReference type="Proteomes" id="UP000515847">
    <property type="component" value="Chromosome"/>
</dbReference>
<feature type="transmembrane region" description="Helical" evidence="1">
    <location>
        <begin position="271"/>
        <end position="289"/>
    </location>
</feature>
<gene>
    <name evidence="2" type="ORF">BR63_17670</name>
</gene>
<reference evidence="2 3" key="1">
    <citation type="journal article" date="2019" name="Front. Microbiol.">
        <title>Thermoanaerosceptrum fracticalcis gen. nov. sp. nov., a Novel Fumarate-Fermenting Microorganism From a Deep Fractured Carbonate Aquifer of the US Great Basin.</title>
        <authorList>
            <person name="Hamilton-Brehm S.D."/>
            <person name="Stewart L.E."/>
            <person name="Zavarin M."/>
            <person name="Caldwell M."/>
            <person name="Lawson P.A."/>
            <person name="Onstott T.C."/>
            <person name="Grzymski J."/>
            <person name="Neveux I."/>
            <person name="Lollar B.S."/>
            <person name="Russell C.E."/>
            <person name="Moser D.P."/>
        </authorList>
    </citation>
    <scope>NUCLEOTIDE SEQUENCE [LARGE SCALE GENOMIC DNA]</scope>
    <source>
        <strain evidence="2 3">DRI-13</strain>
    </source>
</reference>
<dbReference type="OrthoDB" id="3171527at2"/>
<evidence type="ECO:0000313" key="3">
    <source>
        <dbReference type="Proteomes" id="UP000515847"/>
    </source>
</evidence>
<feature type="transmembrane region" description="Helical" evidence="1">
    <location>
        <begin position="315"/>
        <end position="335"/>
    </location>
</feature>
<feature type="transmembrane region" description="Helical" evidence="1">
    <location>
        <begin position="127"/>
        <end position="151"/>
    </location>
</feature>
<feature type="transmembrane region" description="Helical" evidence="1">
    <location>
        <begin position="12"/>
        <end position="29"/>
    </location>
</feature>
<name>A0A7G6E771_THEFR</name>
<keyword evidence="1" id="KW-0472">Membrane</keyword>
<keyword evidence="1" id="KW-1133">Transmembrane helix</keyword>
<evidence type="ECO:0000313" key="2">
    <source>
        <dbReference type="EMBL" id="QNB47925.1"/>
    </source>
</evidence>
<feature type="transmembrane region" description="Helical" evidence="1">
    <location>
        <begin position="58"/>
        <end position="78"/>
    </location>
</feature>
<protein>
    <submittedName>
        <fullName evidence="2">Uncharacterized protein</fullName>
    </submittedName>
</protein>
<proteinExistence type="predicted"/>
<feature type="transmembrane region" description="Helical" evidence="1">
    <location>
        <begin position="202"/>
        <end position="224"/>
    </location>
</feature>
<feature type="transmembrane region" description="Helical" evidence="1">
    <location>
        <begin position="347"/>
        <end position="380"/>
    </location>
</feature>
<dbReference type="EMBL" id="CP045798">
    <property type="protein sequence ID" value="QNB47925.1"/>
    <property type="molecule type" value="Genomic_DNA"/>
</dbReference>
<keyword evidence="3" id="KW-1185">Reference proteome</keyword>
<organism evidence="2 3">
    <name type="scientific">Thermanaerosceptrum fracticalcis</name>
    <dbReference type="NCBI Taxonomy" id="1712410"/>
    <lineage>
        <taxon>Bacteria</taxon>
        <taxon>Bacillati</taxon>
        <taxon>Bacillota</taxon>
        <taxon>Clostridia</taxon>
        <taxon>Eubacteriales</taxon>
        <taxon>Peptococcaceae</taxon>
        <taxon>Thermanaerosceptrum</taxon>
    </lineage>
</organism>
<evidence type="ECO:0000256" key="1">
    <source>
        <dbReference type="SAM" id="Phobius"/>
    </source>
</evidence>